<accession>A0ABX7M300</accession>
<dbReference type="InterPro" id="IPR003395">
    <property type="entry name" value="RecF/RecN/SMC_N"/>
</dbReference>
<gene>
    <name evidence="6 9" type="primary">smc</name>
    <name evidence="9" type="ORF">JY500_11470</name>
</gene>
<comment type="domain">
    <text evidence="6">Contains large globular domains required for ATP hydrolysis at each terminus and a third globular domain forming a flexible hinge near the middle of the molecule. These domains are separated by coiled-coil structures.</text>
</comment>
<protein>
    <recommendedName>
        <fullName evidence="6">Chromosome partition protein Smc</fullName>
    </recommendedName>
</protein>
<name>A0ABX7M300_9RHOO</name>
<reference evidence="9 10" key="1">
    <citation type="submission" date="2021-02" db="EMBL/GenBank/DDBJ databases">
        <title>Niveibacterium changnyeongensis HC41.</title>
        <authorList>
            <person name="Kang M."/>
        </authorList>
    </citation>
    <scope>NUCLEOTIDE SEQUENCE [LARGE SCALE GENOMIC DNA]</scope>
    <source>
        <strain evidence="9 10">HC41</strain>
    </source>
</reference>
<keyword evidence="2 6" id="KW-0547">Nucleotide-binding</keyword>
<evidence type="ECO:0000256" key="4">
    <source>
        <dbReference type="ARBA" id="ARBA00023054"/>
    </source>
</evidence>
<comment type="subcellular location">
    <subcellularLocation>
        <location evidence="6">Cytoplasm</location>
    </subcellularLocation>
</comment>
<dbReference type="InterPro" id="IPR024704">
    <property type="entry name" value="SMC"/>
</dbReference>
<dbReference type="Proteomes" id="UP000663570">
    <property type="component" value="Chromosome"/>
</dbReference>
<evidence type="ECO:0000256" key="2">
    <source>
        <dbReference type="ARBA" id="ARBA00022741"/>
    </source>
</evidence>
<evidence type="ECO:0000313" key="9">
    <source>
        <dbReference type="EMBL" id="QSI75148.1"/>
    </source>
</evidence>
<keyword evidence="10" id="KW-1185">Reference proteome</keyword>
<dbReference type="NCBIfam" id="TIGR02168">
    <property type="entry name" value="SMC_prok_B"/>
    <property type="match status" value="1"/>
</dbReference>
<dbReference type="EMBL" id="CP071060">
    <property type="protein sequence ID" value="QSI75148.1"/>
    <property type="molecule type" value="Genomic_DNA"/>
</dbReference>
<feature type="coiled-coil region" evidence="6">
    <location>
        <begin position="662"/>
        <end position="850"/>
    </location>
</feature>
<dbReference type="InterPro" id="IPR011890">
    <property type="entry name" value="SMC_prok"/>
</dbReference>
<comment type="function">
    <text evidence="6">Required for chromosome condensation and partitioning.</text>
</comment>
<dbReference type="Pfam" id="PF06470">
    <property type="entry name" value="SMC_hinge"/>
    <property type="match status" value="1"/>
</dbReference>
<comment type="subunit">
    <text evidence="6">Homodimer.</text>
</comment>
<dbReference type="InterPro" id="IPR010935">
    <property type="entry name" value="SMC_hinge"/>
</dbReference>
<evidence type="ECO:0000259" key="7">
    <source>
        <dbReference type="Pfam" id="PF02463"/>
    </source>
</evidence>
<evidence type="ECO:0000256" key="1">
    <source>
        <dbReference type="ARBA" id="ARBA00022490"/>
    </source>
</evidence>
<evidence type="ECO:0000256" key="6">
    <source>
        <dbReference type="HAMAP-Rule" id="MF_01894"/>
    </source>
</evidence>
<evidence type="ECO:0000259" key="8">
    <source>
        <dbReference type="Pfam" id="PF06470"/>
    </source>
</evidence>
<dbReference type="Gene3D" id="3.40.50.300">
    <property type="entry name" value="P-loop containing nucleotide triphosphate hydrolases"/>
    <property type="match status" value="2"/>
</dbReference>
<dbReference type="Pfam" id="PF02463">
    <property type="entry name" value="SMC_N"/>
    <property type="match status" value="1"/>
</dbReference>
<sequence>MRLSKLKLAGFKSFVDPTTVLTPGQLVGVVGPNGCGKSNIIDAVRWVLGESRAGALRGESMMDVIFNGSTTRKPVSRASVELVFDNAEGRAAGQWSQYAEISVKRVLDRSGESSYWINNIHVRRKDVIDLFLGTGLGPRAYAIIEQGMISRIIEARPEDVRGFLEEAAGVTKYKERRKETEGRLSDARDNLARVEDIRNELGAQIERLSGQAEVARRYKSLNEALREQQILLWLLRRNEAREDAARVAAAVAETTARIEAETARLREAEALAETAREAHYKASDALHAAQADLYAANGEVTRLEGEMTRMRERRQMLGSRVGQLLTDEARWIAQRDAAEGDRQRWESLLDAAGLRHEQAQARHEELAARLPSAEDALAGAQAATRSLRHELGSTEQQLRVEETRRASALRALDTLAQRRMRIEGERHGLQAPDAEALARAEAAAELAAGRLEQLQEALDDGTANLPALLAAVRSAQDAERQTNRQLTEARARREALLRIQQKAAAPGALADWLKARGLDSARPLWQSLRVEAGWELALETALREHFNALQIADAATAGDALASQPPASVSLALPLTASTNVEEPAQSLPGVPLRSLVQLELPDWASGLAVWLHGVRAVEDCREWLAQAGTLPLGVRLIDRAGRELSRAACSWLRADAGSHGVLERQRELEELEAHVEALEAEAAAAHAALAEAEAASHRAQESLTTLRREHQAAQQTAHREQLAAVQLGQARQRYDERAGQLLRDIEELDLQVAAERTHLETAITAQSVQEERAEQLRERLEATEGIAQQQDNALRALRQQEQQLAREVQEAAFSERECRGKLDDLARQLAQAAEQIVRCAREREAAEAEQAGLDETPIGDALQGALEMREAREAMLAQSREALDVAATRLRELDEARLRAELALRPLNDALAEARLKLQAAELGQQQYDERLAEIELDENEFAARLAAGPKDQTLVREINRLTRELADLGPVNLAAVEELLAAEERKGYLDAQSGDLNEAIGTLEDAIRRIDRETREQLQETYNTVNRQFGELFPQLFGGGEAQLILTGDEILDAGIQIVARPPGKKNSSIHLLSGGEKALTAIALVFSFFQLNPAPFCLLDEVDAPLDDANTERFCAMVKRMSSITQFMFISHSKITMELARQLVGVTMQEQGVSRVVEVDIEEALRLADPVAA</sequence>
<feature type="coiled-coil region" evidence="6">
    <location>
        <begin position="170"/>
        <end position="211"/>
    </location>
</feature>
<feature type="coiled-coil region" evidence="6">
    <location>
        <begin position="349"/>
        <end position="376"/>
    </location>
</feature>
<evidence type="ECO:0000256" key="3">
    <source>
        <dbReference type="ARBA" id="ARBA00022840"/>
    </source>
</evidence>
<dbReference type="InterPro" id="IPR027417">
    <property type="entry name" value="P-loop_NTPase"/>
</dbReference>
<keyword evidence="1 6" id="KW-0963">Cytoplasm</keyword>
<dbReference type="PANTHER" id="PTHR43977">
    <property type="entry name" value="STRUCTURAL MAINTENANCE OF CHROMOSOMES PROTEIN 3"/>
    <property type="match status" value="1"/>
</dbReference>
<dbReference type="HAMAP" id="MF_01894">
    <property type="entry name" value="Smc_prok"/>
    <property type="match status" value="1"/>
</dbReference>
<evidence type="ECO:0000313" key="10">
    <source>
        <dbReference type="Proteomes" id="UP000663570"/>
    </source>
</evidence>
<organism evidence="9 10">
    <name type="scientific">Niveibacterium microcysteis</name>
    <dbReference type="NCBI Taxonomy" id="2811415"/>
    <lineage>
        <taxon>Bacteria</taxon>
        <taxon>Pseudomonadati</taxon>
        <taxon>Pseudomonadota</taxon>
        <taxon>Betaproteobacteria</taxon>
        <taxon>Rhodocyclales</taxon>
        <taxon>Rhodocyclaceae</taxon>
        <taxon>Niveibacterium</taxon>
    </lineage>
</organism>
<feature type="binding site" evidence="6">
    <location>
        <begin position="32"/>
        <end position="39"/>
    </location>
    <ligand>
        <name>ATP</name>
        <dbReference type="ChEBI" id="CHEBI:30616"/>
    </ligand>
</feature>
<feature type="coiled-coil region" evidence="6">
    <location>
        <begin position="251"/>
        <end position="278"/>
    </location>
</feature>
<feature type="coiled-coil region" evidence="6">
    <location>
        <begin position="437"/>
        <end position="492"/>
    </location>
</feature>
<feature type="domain" description="RecF/RecN/SMC N-terminal" evidence="7">
    <location>
        <begin position="3"/>
        <end position="1157"/>
    </location>
</feature>
<evidence type="ECO:0000256" key="5">
    <source>
        <dbReference type="ARBA" id="ARBA00023125"/>
    </source>
</evidence>
<comment type="similarity">
    <text evidence="6">Belongs to the SMC family.</text>
</comment>
<keyword evidence="4 6" id="KW-0175">Coiled coil</keyword>
<proteinExistence type="inferred from homology"/>
<dbReference type="SUPFAM" id="SSF52540">
    <property type="entry name" value="P-loop containing nucleoside triphosphate hydrolases"/>
    <property type="match status" value="1"/>
</dbReference>
<dbReference type="RefSeq" id="WP_206252439.1">
    <property type="nucleotide sequence ID" value="NZ_CP071060.1"/>
</dbReference>
<keyword evidence="3 6" id="KW-0067">ATP-binding</keyword>
<dbReference type="CDD" id="cd03278">
    <property type="entry name" value="ABC_SMC_barmotin"/>
    <property type="match status" value="1"/>
</dbReference>
<dbReference type="PIRSF" id="PIRSF005719">
    <property type="entry name" value="SMC"/>
    <property type="match status" value="1"/>
</dbReference>
<feature type="domain" description="SMC hinge" evidence="8">
    <location>
        <begin position="523"/>
        <end position="621"/>
    </location>
</feature>
<keyword evidence="5 6" id="KW-0238">DNA-binding</keyword>